<name>A0A2H6KDV9_9APIC</name>
<dbReference type="AlphaFoldDB" id="A0A2H6KDV9"/>
<reference evidence="1 2" key="1">
    <citation type="journal article" date="2017" name="BMC Genomics">
        <title>Whole-genome assembly of Babesia ovata and comparative genomics between closely related pathogens.</title>
        <authorList>
            <person name="Yamagishi J."/>
            <person name="Asada M."/>
            <person name="Hakimi H."/>
            <person name="Tanaka T.Q."/>
            <person name="Sugimoto C."/>
            <person name="Kawazu S."/>
        </authorList>
    </citation>
    <scope>NUCLEOTIDE SEQUENCE [LARGE SCALE GENOMIC DNA]</scope>
    <source>
        <strain evidence="1 2">Miyake</strain>
    </source>
</reference>
<sequence>MAALSGIPLVPTWGDSFAVSCDLDLLLFADAPRDVTDFVESLPPRPSSLYSLNAASSFSVKRPMPVSSADPCFLLVSGPSESSALGLSSSKLLDFPGLLLDSPFAAAPLLPPPLLEDGLWGCPESYASLAESFSSDTISLSLDPPIPDLPLSTPVPAFAFSAANMASLMDSCVFAAVDTAGVTSPFCCVPGRRNFA</sequence>
<protein>
    <submittedName>
        <fullName evidence="1">Heavy metal translocating P-type ATPase, putative</fullName>
    </submittedName>
</protein>
<comment type="caution">
    <text evidence="1">The sequence shown here is derived from an EMBL/GenBank/DDBJ whole genome shotgun (WGS) entry which is preliminary data.</text>
</comment>
<proteinExistence type="predicted"/>
<dbReference type="VEuPathDB" id="PiroplasmaDB:BOVATA_026570"/>
<dbReference type="RefSeq" id="XP_028867407.1">
    <property type="nucleotide sequence ID" value="XM_029011574.1"/>
</dbReference>
<dbReference type="EMBL" id="BDSA01000002">
    <property type="protein sequence ID" value="GBE61164.1"/>
    <property type="molecule type" value="Genomic_DNA"/>
</dbReference>
<organism evidence="1 2">
    <name type="scientific">Babesia ovata</name>
    <dbReference type="NCBI Taxonomy" id="189622"/>
    <lineage>
        <taxon>Eukaryota</taxon>
        <taxon>Sar</taxon>
        <taxon>Alveolata</taxon>
        <taxon>Apicomplexa</taxon>
        <taxon>Aconoidasida</taxon>
        <taxon>Piroplasmida</taxon>
        <taxon>Babesiidae</taxon>
        <taxon>Babesia</taxon>
    </lineage>
</organism>
<evidence type="ECO:0000313" key="2">
    <source>
        <dbReference type="Proteomes" id="UP000236319"/>
    </source>
</evidence>
<gene>
    <name evidence="1" type="ORF">BOVATA_026570</name>
</gene>
<dbReference type="Proteomes" id="UP000236319">
    <property type="component" value="Unassembled WGS sequence"/>
</dbReference>
<dbReference type="GeneID" id="39874934"/>
<keyword evidence="2" id="KW-1185">Reference proteome</keyword>
<accession>A0A2H6KDV9</accession>
<evidence type="ECO:0000313" key="1">
    <source>
        <dbReference type="EMBL" id="GBE61164.1"/>
    </source>
</evidence>